<comment type="caution">
    <text evidence="2">The sequence shown here is derived from an EMBL/GenBank/DDBJ whole genome shotgun (WGS) entry which is preliminary data.</text>
</comment>
<evidence type="ECO:0000256" key="1">
    <source>
        <dbReference type="SAM" id="MobiDB-lite"/>
    </source>
</evidence>
<keyword evidence="3" id="KW-1185">Reference proteome</keyword>
<gene>
    <name evidence="2" type="ORF">E2562_009029</name>
</gene>
<protein>
    <submittedName>
        <fullName evidence="2">Uncharacterized protein</fullName>
    </submittedName>
</protein>
<name>A0A6G1D0Y9_9ORYZ</name>
<proteinExistence type="predicted"/>
<feature type="non-terminal residue" evidence="2">
    <location>
        <position position="1"/>
    </location>
</feature>
<dbReference type="AlphaFoldDB" id="A0A6G1D0Y9"/>
<reference evidence="2 3" key="1">
    <citation type="submission" date="2019-11" db="EMBL/GenBank/DDBJ databases">
        <title>Whole genome sequence of Oryza granulata.</title>
        <authorList>
            <person name="Li W."/>
        </authorList>
    </citation>
    <scope>NUCLEOTIDE SEQUENCE [LARGE SCALE GENOMIC DNA]</scope>
    <source>
        <strain evidence="3">cv. Menghai</strain>
        <tissue evidence="2">Leaf</tissue>
    </source>
</reference>
<dbReference type="EMBL" id="SPHZ02000007">
    <property type="protein sequence ID" value="KAF0906012.1"/>
    <property type="molecule type" value="Genomic_DNA"/>
</dbReference>
<feature type="region of interest" description="Disordered" evidence="1">
    <location>
        <begin position="97"/>
        <end position="118"/>
    </location>
</feature>
<dbReference type="Proteomes" id="UP000479710">
    <property type="component" value="Unassembled WGS sequence"/>
</dbReference>
<evidence type="ECO:0000313" key="2">
    <source>
        <dbReference type="EMBL" id="KAF0906012.1"/>
    </source>
</evidence>
<organism evidence="2 3">
    <name type="scientific">Oryza meyeriana var. granulata</name>
    <dbReference type="NCBI Taxonomy" id="110450"/>
    <lineage>
        <taxon>Eukaryota</taxon>
        <taxon>Viridiplantae</taxon>
        <taxon>Streptophyta</taxon>
        <taxon>Embryophyta</taxon>
        <taxon>Tracheophyta</taxon>
        <taxon>Spermatophyta</taxon>
        <taxon>Magnoliopsida</taxon>
        <taxon>Liliopsida</taxon>
        <taxon>Poales</taxon>
        <taxon>Poaceae</taxon>
        <taxon>BOP clade</taxon>
        <taxon>Oryzoideae</taxon>
        <taxon>Oryzeae</taxon>
        <taxon>Oryzinae</taxon>
        <taxon>Oryza</taxon>
        <taxon>Oryza meyeriana</taxon>
    </lineage>
</organism>
<accession>A0A6G1D0Y9</accession>
<sequence length="183" mass="19185">RGGTTPRVLSASWLGSARLTARLAREPEQLNIEITVHNNSSFWRSRDEGDEGIDRLRGSAAGGGDGLESGAAGLAAVGGVRWRLVARGDAAILRSQGTEGVPTRDGETEMGGGATRQGETARSMAALGILRQWLDASLGPGRFHGRRDLGFGSAGWARMARWALLGCLQCIPPGPGLLDSMAH</sequence>
<evidence type="ECO:0000313" key="3">
    <source>
        <dbReference type="Proteomes" id="UP000479710"/>
    </source>
</evidence>